<dbReference type="EMBL" id="DSPX01000240">
    <property type="protein sequence ID" value="HGG03480.1"/>
    <property type="molecule type" value="Genomic_DNA"/>
</dbReference>
<evidence type="ECO:0000313" key="1">
    <source>
        <dbReference type="EMBL" id="HGG03480.1"/>
    </source>
</evidence>
<reference evidence="1" key="1">
    <citation type="journal article" date="2020" name="mSystems">
        <title>Genome- and Community-Level Interaction Insights into Carbon Utilization and Element Cycling Functions of Hydrothermarchaeota in Hydrothermal Sediment.</title>
        <authorList>
            <person name="Zhou Z."/>
            <person name="Liu Y."/>
            <person name="Xu W."/>
            <person name="Pan J."/>
            <person name="Luo Z.H."/>
            <person name="Li M."/>
        </authorList>
    </citation>
    <scope>NUCLEOTIDE SEQUENCE [LARGE SCALE GENOMIC DNA]</scope>
    <source>
        <strain evidence="1">SpSt-374</strain>
    </source>
</reference>
<protein>
    <submittedName>
        <fullName evidence="1">DUF2949 domain-containing protein</fullName>
    </submittedName>
</protein>
<dbReference type="Pfam" id="PF11165">
    <property type="entry name" value="DUF2949"/>
    <property type="match status" value="1"/>
</dbReference>
<name>A0A7C3ZKF5_9CYAN</name>
<gene>
    <name evidence="1" type="ORF">ENR15_23285</name>
</gene>
<proteinExistence type="predicted"/>
<accession>A0A7C3ZKF5</accession>
<dbReference type="InterPro" id="IPR021336">
    <property type="entry name" value="DUF2949"/>
</dbReference>
<comment type="caution">
    <text evidence="1">The sequence shown here is derived from an EMBL/GenBank/DDBJ whole genome shotgun (WGS) entry which is preliminary data.</text>
</comment>
<sequence>MAKAKYSQFIRFLQEDLAISSASIAFAERICSGGNLQKNEAYTAPLPMVLWQYGLVTIDQLDRIFDWLETA</sequence>
<organism evidence="1">
    <name type="scientific">Planktothricoides sp. SpSt-374</name>
    <dbReference type="NCBI Taxonomy" id="2282167"/>
    <lineage>
        <taxon>Bacteria</taxon>
        <taxon>Bacillati</taxon>
        <taxon>Cyanobacteriota</taxon>
        <taxon>Cyanophyceae</taxon>
        <taxon>Oscillatoriophycideae</taxon>
        <taxon>Oscillatoriales</taxon>
        <taxon>Oscillatoriaceae</taxon>
        <taxon>Planktothricoides</taxon>
    </lineage>
</organism>
<dbReference type="AlphaFoldDB" id="A0A7C3ZKF5"/>